<comment type="caution">
    <text evidence="1">The sequence shown here is derived from an EMBL/GenBank/DDBJ whole genome shotgun (WGS) entry which is preliminary data.</text>
</comment>
<gene>
    <name evidence="1" type="ORF">IHE45_20G096800</name>
</gene>
<accession>A0ACB7TVD0</accession>
<protein>
    <submittedName>
        <fullName evidence="1">Uncharacterized protein</fullName>
    </submittedName>
</protein>
<dbReference type="Proteomes" id="UP000827976">
    <property type="component" value="Chromosome 20"/>
</dbReference>
<reference evidence="2" key="1">
    <citation type="journal article" date="2022" name="Nat. Commun.">
        <title>Chromosome evolution and the genetic basis of agronomically important traits in greater yam.</title>
        <authorList>
            <person name="Bredeson J.V."/>
            <person name="Lyons J.B."/>
            <person name="Oniyinde I.O."/>
            <person name="Okereke N.R."/>
            <person name="Kolade O."/>
            <person name="Nnabue I."/>
            <person name="Nwadili C.O."/>
            <person name="Hribova E."/>
            <person name="Parker M."/>
            <person name="Nwogha J."/>
            <person name="Shu S."/>
            <person name="Carlson J."/>
            <person name="Kariba R."/>
            <person name="Muthemba S."/>
            <person name="Knop K."/>
            <person name="Barton G.J."/>
            <person name="Sherwood A.V."/>
            <person name="Lopez-Montes A."/>
            <person name="Asiedu R."/>
            <person name="Jamnadass R."/>
            <person name="Muchugi A."/>
            <person name="Goodstein D."/>
            <person name="Egesi C.N."/>
            <person name="Featherston J."/>
            <person name="Asfaw A."/>
            <person name="Simpson G.G."/>
            <person name="Dolezel J."/>
            <person name="Hendre P.S."/>
            <person name="Van Deynze A."/>
            <person name="Kumar P.L."/>
            <person name="Obidiegwu J.E."/>
            <person name="Bhattacharjee R."/>
            <person name="Rokhsar D.S."/>
        </authorList>
    </citation>
    <scope>NUCLEOTIDE SEQUENCE [LARGE SCALE GENOMIC DNA]</scope>
    <source>
        <strain evidence="2">cv. TDa95/00328</strain>
    </source>
</reference>
<sequence length="154" mass="16344">MAVEGEESDYESDPEEALRPVALRRREASDDEEGEGSDAGERVTRRAVGSDGESDGEGGAPVYEDDDEGEFGSEEEEEEELEGAGEEELGEEAGVEDVANGVVGEGRSSAVTAQETGGESLEYRRNDQVEGEEGGEEGGRGRRGGRRGRGREEG</sequence>
<organism evidence="1 2">
    <name type="scientific">Dioscorea alata</name>
    <name type="common">Purple yam</name>
    <dbReference type="NCBI Taxonomy" id="55571"/>
    <lineage>
        <taxon>Eukaryota</taxon>
        <taxon>Viridiplantae</taxon>
        <taxon>Streptophyta</taxon>
        <taxon>Embryophyta</taxon>
        <taxon>Tracheophyta</taxon>
        <taxon>Spermatophyta</taxon>
        <taxon>Magnoliopsida</taxon>
        <taxon>Liliopsida</taxon>
        <taxon>Dioscoreales</taxon>
        <taxon>Dioscoreaceae</taxon>
        <taxon>Dioscorea</taxon>
    </lineage>
</organism>
<name>A0ACB7TVD0_DIOAL</name>
<evidence type="ECO:0000313" key="1">
    <source>
        <dbReference type="EMBL" id="KAH7652049.1"/>
    </source>
</evidence>
<proteinExistence type="predicted"/>
<dbReference type="EMBL" id="CM037030">
    <property type="protein sequence ID" value="KAH7652049.1"/>
    <property type="molecule type" value="Genomic_DNA"/>
</dbReference>
<evidence type="ECO:0000313" key="2">
    <source>
        <dbReference type="Proteomes" id="UP000827976"/>
    </source>
</evidence>
<keyword evidence="2" id="KW-1185">Reference proteome</keyword>